<dbReference type="InterPro" id="IPR027417">
    <property type="entry name" value="P-loop_NTPase"/>
</dbReference>
<keyword evidence="15" id="KW-1185">Reference proteome</keyword>
<dbReference type="Gene3D" id="3.30.40.10">
    <property type="entry name" value="Zinc/RING finger domain, C3HC4 (zinc finger)"/>
    <property type="match status" value="1"/>
</dbReference>
<dbReference type="InterPro" id="IPR001650">
    <property type="entry name" value="Helicase_C-like"/>
</dbReference>
<evidence type="ECO:0000313" key="15">
    <source>
        <dbReference type="Proteomes" id="UP001497392"/>
    </source>
</evidence>
<dbReference type="SUPFAM" id="SSF52540">
    <property type="entry name" value="P-loop containing nucleoside triphosphate hydrolases"/>
    <property type="match status" value="2"/>
</dbReference>
<dbReference type="CDD" id="cd18793">
    <property type="entry name" value="SF2_C_SNF"/>
    <property type="match status" value="1"/>
</dbReference>
<dbReference type="InterPro" id="IPR013083">
    <property type="entry name" value="Znf_RING/FYVE/PHD"/>
</dbReference>
<feature type="domain" description="Helicase ATP-binding" evidence="12">
    <location>
        <begin position="834"/>
        <end position="899"/>
    </location>
</feature>
<feature type="compositionally biased region" description="Acidic residues" evidence="10">
    <location>
        <begin position="343"/>
        <end position="354"/>
    </location>
</feature>
<evidence type="ECO:0000256" key="10">
    <source>
        <dbReference type="SAM" id="MobiDB-lite"/>
    </source>
</evidence>
<dbReference type="PANTHER" id="PTHR45626:SF12">
    <property type="entry name" value="DNA REPAIR PROTEIN RAD16"/>
    <property type="match status" value="1"/>
</dbReference>
<evidence type="ECO:0000256" key="7">
    <source>
        <dbReference type="ARBA" id="ARBA00022833"/>
    </source>
</evidence>
<keyword evidence="6" id="KW-0347">Helicase</keyword>
<dbReference type="InterPro" id="IPR017907">
    <property type="entry name" value="Znf_RING_CS"/>
</dbReference>
<feature type="compositionally biased region" description="Basic and acidic residues" evidence="10">
    <location>
        <begin position="49"/>
        <end position="64"/>
    </location>
</feature>
<evidence type="ECO:0000313" key="14">
    <source>
        <dbReference type="EMBL" id="CAL5226040.1"/>
    </source>
</evidence>
<comment type="similarity">
    <text evidence="1">Belongs to the SNF2/RAD54 helicase family. RAD16 subfamily.</text>
</comment>
<keyword evidence="8" id="KW-0067">ATP-binding</keyword>
<evidence type="ECO:0000256" key="2">
    <source>
        <dbReference type="ARBA" id="ARBA00022723"/>
    </source>
</evidence>
<dbReference type="Pfam" id="PF00176">
    <property type="entry name" value="SNF2-rel_dom"/>
    <property type="match status" value="2"/>
</dbReference>
<keyword evidence="5" id="KW-0378">Hydrolase</keyword>
<feature type="compositionally biased region" description="Basic residues" evidence="10">
    <location>
        <begin position="718"/>
        <end position="739"/>
    </location>
</feature>
<evidence type="ECO:0000256" key="3">
    <source>
        <dbReference type="ARBA" id="ARBA00022741"/>
    </source>
</evidence>
<dbReference type="InterPro" id="IPR027370">
    <property type="entry name" value="Znf-RING_euk"/>
</dbReference>
<name>A0ABP1G1E3_9CHLO</name>
<feature type="region of interest" description="Disordered" evidence="10">
    <location>
        <begin position="479"/>
        <end position="512"/>
    </location>
</feature>
<evidence type="ECO:0000256" key="5">
    <source>
        <dbReference type="ARBA" id="ARBA00022801"/>
    </source>
</evidence>
<keyword evidence="3" id="KW-0547">Nucleotide-binding</keyword>
<accession>A0ABP1G1E3</accession>
<dbReference type="CDD" id="cd18008">
    <property type="entry name" value="DEXDc_SHPRH-like"/>
    <property type="match status" value="1"/>
</dbReference>
<gene>
    <name evidence="14" type="primary">g8852</name>
    <name evidence="14" type="ORF">VP750_LOCUS7946</name>
</gene>
<dbReference type="Pfam" id="PF13445">
    <property type="entry name" value="zf-RING_UBOX"/>
    <property type="match status" value="1"/>
</dbReference>
<dbReference type="InterPro" id="IPR050628">
    <property type="entry name" value="SNF2_RAD54_helicase_TF"/>
</dbReference>
<dbReference type="PANTHER" id="PTHR45626">
    <property type="entry name" value="TRANSCRIPTION TERMINATION FACTOR 2-RELATED"/>
    <property type="match status" value="1"/>
</dbReference>
<dbReference type="InterPro" id="IPR001841">
    <property type="entry name" value="Znf_RING"/>
</dbReference>
<dbReference type="InterPro" id="IPR000330">
    <property type="entry name" value="SNF2_N"/>
</dbReference>
<dbReference type="Proteomes" id="UP001497392">
    <property type="component" value="Unassembled WGS sequence"/>
</dbReference>
<dbReference type="PROSITE" id="PS00518">
    <property type="entry name" value="ZF_RING_1"/>
    <property type="match status" value="1"/>
</dbReference>
<feature type="region of interest" description="Disordered" evidence="10">
    <location>
        <begin position="223"/>
        <end position="354"/>
    </location>
</feature>
<feature type="region of interest" description="Disordered" evidence="10">
    <location>
        <begin position="1"/>
        <end position="102"/>
    </location>
</feature>
<feature type="compositionally biased region" description="Basic and acidic residues" evidence="10">
    <location>
        <begin position="740"/>
        <end position="761"/>
    </location>
</feature>
<feature type="compositionally biased region" description="Acidic residues" evidence="10">
    <location>
        <begin position="697"/>
        <end position="712"/>
    </location>
</feature>
<dbReference type="SUPFAM" id="SSF57850">
    <property type="entry name" value="RING/U-box"/>
    <property type="match status" value="1"/>
</dbReference>
<dbReference type="SMART" id="SM00184">
    <property type="entry name" value="RING"/>
    <property type="match status" value="1"/>
</dbReference>
<keyword evidence="7" id="KW-0862">Zinc</keyword>
<dbReference type="InterPro" id="IPR038718">
    <property type="entry name" value="SNF2-like_sf"/>
</dbReference>
<evidence type="ECO:0000259" key="11">
    <source>
        <dbReference type="PROSITE" id="PS50089"/>
    </source>
</evidence>
<feature type="compositionally biased region" description="Low complexity" evidence="10">
    <location>
        <begin position="165"/>
        <end position="179"/>
    </location>
</feature>
<sequence length="1349" mass="146218">MPRLRAATGAASEAGPQQGAAIRDVSGKEKSSGGNDKENKAAVRKQRRDARSKDTNQGDAKEADVTPEPPTPAMLESIAAANSSLTEPASSAPGGKGCLMRGQGSVLGNLAALGRPEGSAHANDPSIADAAARLLSGKRKVTIEEIREALRKACAEARERDPEGVEAAAASAEAAPAAAKGRKRQQKASAGGAKPKKATPARKARRSVVPYIYWASRKAKQKLAAVVDADSEAEPAASDSDFEPDKEAEAESEDEGPTSDSELEEEEEEEEEEKPARKRVKTASLALVKKPVTKAKGGQSAKDALKAAAKQRRLEKQSAKPESPPWDNYNRKGREVAEKEIGESDEEESEVEELDVDLVEKARNMPFMEQPEEIMVPLLPYQRQFLAWGVSQEQSSVRGGILADEMGMGKTLQAIALIVTHRTDDMSKLPPVITTEVLKKLIQAAGPKRPKLAMLSAVRQKSATAVKQALSSLHDAGAPEVRDLDPAAPAAPSTLASQLPMASAEEGWPEEEEWVDVDDAGKSMEGSCASAEAGCCSHEAHTNTEAEAGPSGTDGPKAAYDERASGGYGRATLVICPLVAVLQWRQEIERFTNPETLKVVVFHGNKRTADPAELADADVVLTTYSIIEGEHRRYVEPDKIPCKYCSKRFQPDRLEVHLRFFCGPNAKKSAALAKQQKKRPRGDDKGKGKQAARGADSEEESAASDSDAEEAKEEAPAKRKKGIKGPAKGKGKGKSSAKGKGREKGKASKENAKGKGKAKAEEDSDSDSDFTSGDESSEDEDQDPNRRNKRRAWRSAWRAWRASKGETGIQDAASADAADMIARAKAKAKQLEGPGISVLHEVRWRRVVLDEAHSIKDRRCSTARAVFALTSKYKWALSGTPLQNRVGELYSLIRFLRIFPYAFYFCGAGTAKTSKIPPCDCRSLDHPFKKNHRKCDHCGHGSLSHYCWWNKHVANPIKKFGYVGKGRKAMLLLKQDILTKILLRRTKVQCADVLALPPRTVLLRKDAFDEREMDFYEALYTQSQAQFGAYVESGTVLNNYAHIFDLLIRLRQAVDHPYLVVYSTSGANAAAAQRALAATASASEAPAGAEDDILNGGMCGVCHDPLEQPVVAGCGHAFCRVCIGEYLDGCAEGSAACPCCQRPLSVNLTAVAPAAVKVANAKKSSILNRMKLAGFQSSTKIEALREELALMLAQDPSAKALVFSQFTSMLDLIYYRLQQVGIRCVRLEGSMSMEARDRMISAFTNEPGVTVFLMSLKAGGVALNLTAASHVMLMDPWWNPAVEQQAQDRIHRLGQFKPIHVTRFIIAGTIEERILKLQEKKRLVFEGTVGGSAESLAKLTEDDMKFLFS</sequence>
<evidence type="ECO:0000256" key="1">
    <source>
        <dbReference type="ARBA" id="ARBA00008438"/>
    </source>
</evidence>
<evidence type="ECO:0000256" key="6">
    <source>
        <dbReference type="ARBA" id="ARBA00022806"/>
    </source>
</evidence>
<dbReference type="Pfam" id="PF00271">
    <property type="entry name" value="Helicase_C"/>
    <property type="match status" value="1"/>
</dbReference>
<organism evidence="14 15">
    <name type="scientific">Coccomyxa viridis</name>
    <dbReference type="NCBI Taxonomy" id="1274662"/>
    <lineage>
        <taxon>Eukaryota</taxon>
        <taxon>Viridiplantae</taxon>
        <taxon>Chlorophyta</taxon>
        <taxon>core chlorophytes</taxon>
        <taxon>Trebouxiophyceae</taxon>
        <taxon>Trebouxiophyceae incertae sedis</taxon>
        <taxon>Coccomyxaceae</taxon>
        <taxon>Coccomyxa</taxon>
    </lineage>
</organism>
<evidence type="ECO:0000256" key="9">
    <source>
        <dbReference type="PROSITE-ProRule" id="PRU00175"/>
    </source>
</evidence>
<evidence type="ECO:0000259" key="13">
    <source>
        <dbReference type="PROSITE" id="PS51194"/>
    </source>
</evidence>
<dbReference type="PROSITE" id="PS50089">
    <property type="entry name" value="ZF_RING_2"/>
    <property type="match status" value="1"/>
</dbReference>
<feature type="compositionally biased region" description="Low complexity" evidence="10">
    <location>
        <begin position="224"/>
        <end position="239"/>
    </location>
</feature>
<feature type="compositionally biased region" description="Basic and acidic residues" evidence="10">
    <location>
        <begin position="329"/>
        <end position="342"/>
    </location>
</feature>
<dbReference type="PROSITE" id="PS51194">
    <property type="entry name" value="HELICASE_CTER"/>
    <property type="match status" value="1"/>
</dbReference>
<feature type="compositionally biased region" description="Acidic residues" evidence="10">
    <location>
        <begin position="250"/>
        <end position="273"/>
    </location>
</feature>
<dbReference type="PROSITE" id="PS51192">
    <property type="entry name" value="HELICASE_ATP_BIND_1"/>
    <property type="match status" value="1"/>
</dbReference>
<proteinExistence type="inferred from homology"/>
<evidence type="ECO:0000256" key="4">
    <source>
        <dbReference type="ARBA" id="ARBA00022771"/>
    </source>
</evidence>
<dbReference type="EMBL" id="CAXHTA020000015">
    <property type="protein sequence ID" value="CAL5226040.1"/>
    <property type="molecule type" value="Genomic_DNA"/>
</dbReference>
<protein>
    <submittedName>
        <fullName evidence="14">G8852 protein</fullName>
    </submittedName>
</protein>
<keyword evidence="4 9" id="KW-0863">Zinc-finger</keyword>
<evidence type="ECO:0000256" key="8">
    <source>
        <dbReference type="ARBA" id="ARBA00022840"/>
    </source>
</evidence>
<feature type="compositionally biased region" description="Basic residues" evidence="10">
    <location>
        <begin position="194"/>
        <end position="205"/>
    </location>
</feature>
<feature type="domain" description="Helicase C-terminal" evidence="13">
    <location>
        <begin position="1176"/>
        <end position="1340"/>
    </location>
</feature>
<keyword evidence="2" id="KW-0479">Metal-binding</keyword>
<dbReference type="SMART" id="SM00490">
    <property type="entry name" value="HELICc"/>
    <property type="match status" value="1"/>
</dbReference>
<dbReference type="InterPro" id="IPR014001">
    <property type="entry name" value="Helicase_ATP-bd"/>
</dbReference>
<feature type="region of interest" description="Disordered" evidence="10">
    <location>
        <begin position="671"/>
        <end position="792"/>
    </location>
</feature>
<dbReference type="Gene3D" id="3.40.50.10810">
    <property type="entry name" value="Tandem AAA-ATPase domain"/>
    <property type="match status" value="3"/>
</dbReference>
<feature type="compositionally biased region" description="Polar residues" evidence="10">
    <location>
        <begin position="80"/>
        <end position="89"/>
    </location>
</feature>
<feature type="compositionally biased region" description="Basic and acidic residues" evidence="10">
    <location>
        <begin position="25"/>
        <end position="41"/>
    </location>
</feature>
<dbReference type="Gene3D" id="3.40.50.300">
    <property type="entry name" value="P-loop containing nucleotide triphosphate hydrolases"/>
    <property type="match status" value="1"/>
</dbReference>
<dbReference type="SMART" id="SM00487">
    <property type="entry name" value="DEXDc"/>
    <property type="match status" value="1"/>
</dbReference>
<evidence type="ECO:0000259" key="12">
    <source>
        <dbReference type="PROSITE" id="PS51192"/>
    </source>
</evidence>
<feature type="domain" description="RING-type" evidence="11">
    <location>
        <begin position="1099"/>
        <end position="1141"/>
    </location>
</feature>
<dbReference type="InterPro" id="IPR049730">
    <property type="entry name" value="SNF2/RAD54-like_C"/>
</dbReference>
<feature type="region of interest" description="Disordered" evidence="10">
    <location>
        <begin position="156"/>
        <end position="205"/>
    </location>
</feature>
<comment type="caution">
    <text evidence="14">The sequence shown here is derived from an EMBL/GenBank/DDBJ whole genome shotgun (WGS) entry which is preliminary data.</text>
</comment>
<reference evidence="14 15" key="1">
    <citation type="submission" date="2024-06" db="EMBL/GenBank/DDBJ databases">
        <authorList>
            <person name="Kraege A."/>
            <person name="Thomma B."/>
        </authorList>
    </citation>
    <scope>NUCLEOTIDE SEQUENCE [LARGE SCALE GENOMIC DNA]</scope>
</reference>